<dbReference type="PANTHER" id="PTHR21090:SF5">
    <property type="entry name" value="PENTAFUNCTIONAL AROM POLYPEPTIDE"/>
    <property type="match status" value="1"/>
</dbReference>
<dbReference type="GO" id="GO:0009423">
    <property type="term" value="P:chorismate biosynthetic process"/>
    <property type="evidence" value="ECO:0007669"/>
    <property type="project" value="UniProtKB-UniPathway"/>
</dbReference>
<gene>
    <name evidence="11" type="ORF">SAMN05444420_102413</name>
</gene>
<evidence type="ECO:0000313" key="12">
    <source>
        <dbReference type="Proteomes" id="UP000182771"/>
    </source>
</evidence>
<keyword evidence="6" id="KW-0057">Aromatic amino acid biosynthesis</keyword>
<evidence type="ECO:0000256" key="3">
    <source>
        <dbReference type="ARBA" id="ARBA00012450"/>
    </source>
</evidence>
<name>A0A1H2U3V8_9FLAO</name>
<keyword evidence="12" id="KW-1185">Reference proteome</keyword>
<evidence type="ECO:0000256" key="7">
    <source>
        <dbReference type="ARBA" id="ARBA00030046"/>
    </source>
</evidence>
<evidence type="ECO:0000256" key="5">
    <source>
        <dbReference type="ARBA" id="ARBA00022679"/>
    </source>
</evidence>
<dbReference type="InterPro" id="IPR006264">
    <property type="entry name" value="EPSP_synthase"/>
</dbReference>
<evidence type="ECO:0000256" key="1">
    <source>
        <dbReference type="ARBA" id="ARBA00004811"/>
    </source>
</evidence>
<comment type="similarity">
    <text evidence="2">Belongs to the EPSP synthase family.</text>
</comment>
<keyword evidence="9" id="KW-0175">Coiled coil</keyword>
<reference evidence="11 12" key="1">
    <citation type="submission" date="2016-10" db="EMBL/GenBank/DDBJ databases">
        <authorList>
            <person name="Varghese N."/>
            <person name="Submissions S."/>
        </authorList>
    </citation>
    <scope>NUCLEOTIDE SEQUENCE [LARGE SCALE GENOMIC DNA]</scope>
    <source>
        <strain evidence="11 12">DSM 11449</strain>
    </source>
</reference>
<dbReference type="GO" id="GO:0008652">
    <property type="term" value="P:amino acid biosynthetic process"/>
    <property type="evidence" value="ECO:0007669"/>
    <property type="project" value="UniProtKB-KW"/>
</dbReference>
<organism evidence="11 12">
    <name type="scientific">Capnocytophaga granulosa</name>
    <dbReference type="NCBI Taxonomy" id="45242"/>
    <lineage>
        <taxon>Bacteria</taxon>
        <taxon>Pseudomonadati</taxon>
        <taxon>Bacteroidota</taxon>
        <taxon>Flavobacteriia</taxon>
        <taxon>Flavobacteriales</taxon>
        <taxon>Flavobacteriaceae</taxon>
        <taxon>Capnocytophaga</taxon>
    </lineage>
</organism>
<dbReference type="InterPro" id="IPR001986">
    <property type="entry name" value="Enolpyruvate_Tfrase_dom"/>
</dbReference>
<evidence type="ECO:0000256" key="9">
    <source>
        <dbReference type="SAM" id="Coils"/>
    </source>
</evidence>
<evidence type="ECO:0000256" key="6">
    <source>
        <dbReference type="ARBA" id="ARBA00023141"/>
    </source>
</evidence>
<dbReference type="InterPro" id="IPR013792">
    <property type="entry name" value="RNA3'P_cycl/enolpyr_Trfase_a/b"/>
</dbReference>
<dbReference type="Gene3D" id="3.65.10.10">
    <property type="entry name" value="Enolpyruvate transferase domain"/>
    <property type="match status" value="2"/>
</dbReference>
<dbReference type="Proteomes" id="UP000182771">
    <property type="component" value="Unassembled WGS sequence"/>
</dbReference>
<dbReference type="SUPFAM" id="SSF55205">
    <property type="entry name" value="EPT/RTPC-like"/>
    <property type="match status" value="1"/>
</dbReference>
<dbReference type="InterPro" id="IPR036968">
    <property type="entry name" value="Enolpyruvate_Tfrase_sf"/>
</dbReference>
<dbReference type="RefSeq" id="WP_016420023.1">
    <property type="nucleotide sequence ID" value="NZ_FNND01000002.1"/>
</dbReference>
<dbReference type="AlphaFoldDB" id="A0A1H2U3V8"/>
<comment type="caution">
    <text evidence="11">The sequence shown here is derived from an EMBL/GenBank/DDBJ whole genome shotgun (WGS) entry which is preliminary data.</text>
</comment>
<feature type="domain" description="Enolpyruvate transferase" evidence="10">
    <location>
        <begin position="64"/>
        <end position="401"/>
    </location>
</feature>
<dbReference type="PANTHER" id="PTHR21090">
    <property type="entry name" value="AROM/DEHYDROQUINATE SYNTHASE"/>
    <property type="match status" value="1"/>
</dbReference>
<proteinExistence type="inferred from homology"/>
<evidence type="ECO:0000256" key="8">
    <source>
        <dbReference type="ARBA" id="ARBA00044633"/>
    </source>
</evidence>
<dbReference type="Pfam" id="PF00275">
    <property type="entry name" value="EPSP_synthase"/>
    <property type="match status" value="1"/>
</dbReference>
<comment type="catalytic activity">
    <reaction evidence="8">
        <text>3-phosphoshikimate + phosphoenolpyruvate = 5-O-(1-carboxyvinyl)-3-phosphoshikimate + phosphate</text>
        <dbReference type="Rhea" id="RHEA:21256"/>
        <dbReference type="ChEBI" id="CHEBI:43474"/>
        <dbReference type="ChEBI" id="CHEBI:57701"/>
        <dbReference type="ChEBI" id="CHEBI:58702"/>
        <dbReference type="ChEBI" id="CHEBI:145989"/>
        <dbReference type="EC" id="2.5.1.19"/>
    </reaction>
    <physiologicalReaction direction="left-to-right" evidence="8">
        <dbReference type="Rhea" id="RHEA:21257"/>
    </physiologicalReaction>
</comment>
<feature type="coiled-coil region" evidence="9">
    <location>
        <begin position="318"/>
        <end position="345"/>
    </location>
</feature>
<protein>
    <recommendedName>
        <fullName evidence="3">3-phosphoshikimate 1-carboxyvinyltransferase</fullName>
        <ecNumber evidence="3">2.5.1.19</ecNumber>
    </recommendedName>
    <alternativeName>
        <fullName evidence="7">5-enolpyruvylshikimate-3-phosphate synthase</fullName>
    </alternativeName>
</protein>
<dbReference type="GeneID" id="85016502"/>
<dbReference type="EMBL" id="FNND01000002">
    <property type="protein sequence ID" value="SDW50902.1"/>
    <property type="molecule type" value="Genomic_DNA"/>
</dbReference>
<dbReference type="EC" id="2.5.1.19" evidence="3"/>
<evidence type="ECO:0000259" key="10">
    <source>
        <dbReference type="Pfam" id="PF00275"/>
    </source>
</evidence>
<evidence type="ECO:0000256" key="4">
    <source>
        <dbReference type="ARBA" id="ARBA00022605"/>
    </source>
</evidence>
<sequence length="409" mass="45897">MDIRLKKKRLKNDNNLTLTIGGSKSETNRLLLLQSLYPTLQIENASPSKDSEAMYKGLYCGESTIDIGDAGTAMRFLTAYFAACQDKDIFLTGSARMQERPIGILVDALRQLGADIYYSKAEGFPPLHIRGKQLRGGLLSIKANVSSQYISALLLVAPSFTDGLILQLEGEITSFPYLRMTLSLLNELGIEGTYEENTFTIPYTMAIAPQRIVVEPDWSSASYFYSMVALSPIGTSLYLEHYKERSLQGDRIVADIYQAFGVRTIFWGDKIQLIKERDLLSPIFSYNLRDCPDIAQTIAVTCFGLGIECFLSGLHTLNIKETNRLEALKNELTKLNAEVHISEEEIWIGSTVTRKIPRNVSINTYGDHRMAMAFAPLSLKISLIINDMEVVSKSFPDFWEQFESITEND</sequence>
<evidence type="ECO:0000256" key="2">
    <source>
        <dbReference type="ARBA" id="ARBA00009948"/>
    </source>
</evidence>
<accession>A0A1H2U3V8</accession>
<keyword evidence="4" id="KW-0028">Amino-acid biosynthesis</keyword>
<comment type="pathway">
    <text evidence="1">Metabolic intermediate biosynthesis; chorismate biosynthesis; chorismate from D-erythrose 4-phosphate and phosphoenolpyruvate: step 6/7.</text>
</comment>
<keyword evidence="5 11" id="KW-0808">Transferase</keyword>
<dbReference type="UniPathway" id="UPA00053">
    <property type="reaction ID" value="UER00089"/>
</dbReference>
<dbReference type="GO" id="GO:0009073">
    <property type="term" value="P:aromatic amino acid family biosynthetic process"/>
    <property type="evidence" value="ECO:0007669"/>
    <property type="project" value="UniProtKB-KW"/>
</dbReference>
<dbReference type="GO" id="GO:0003866">
    <property type="term" value="F:3-phosphoshikimate 1-carboxyvinyltransferase activity"/>
    <property type="evidence" value="ECO:0007669"/>
    <property type="project" value="UniProtKB-EC"/>
</dbReference>
<dbReference type="OrthoDB" id="9809920at2"/>
<dbReference type="PIRSF" id="PIRSF000505">
    <property type="entry name" value="EPSPS"/>
    <property type="match status" value="1"/>
</dbReference>
<evidence type="ECO:0000313" key="11">
    <source>
        <dbReference type="EMBL" id="SDW50902.1"/>
    </source>
</evidence>